<reference evidence="1" key="1">
    <citation type="submission" date="2021-01" db="EMBL/GenBank/DDBJ databases">
        <title>Phytophthora aleatoria, a newly-described species from Pinus radiata is distinct from Phytophthora cactorum isolates based on comparative genomics.</title>
        <authorList>
            <person name="Mcdougal R."/>
            <person name="Panda P."/>
            <person name="Williams N."/>
            <person name="Studholme D.J."/>
        </authorList>
    </citation>
    <scope>NUCLEOTIDE SEQUENCE</scope>
    <source>
        <strain evidence="1">NZFS 3830</strain>
    </source>
</reference>
<dbReference type="Proteomes" id="UP000688947">
    <property type="component" value="Unassembled WGS sequence"/>
</dbReference>
<evidence type="ECO:0000313" key="1">
    <source>
        <dbReference type="EMBL" id="KAG6943218.1"/>
    </source>
</evidence>
<sequence length="88" mass="9599">MMTTVDTFPRYKVPVDNLSDLAHICLVGMKGKLSVESLIRSTTSNGSEVDGKDNEIANEKDKEAVQNQQVVDVNAAGNNLLVDAHREI</sequence>
<proteinExistence type="predicted"/>
<organism evidence="1 2">
    <name type="scientific">Phytophthora cactorum</name>
    <dbReference type="NCBI Taxonomy" id="29920"/>
    <lineage>
        <taxon>Eukaryota</taxon>
        <taxon>Sar</taxon>
        <taxon>Stramenopiles</taxon>
        <taxon>Oomycota</taxon>
        <taxon>Peronosporomycetes</taxon>
        <taxon>Peronosporales</taxon>
        <taxon>Peronosporaceae</taxon>
        <taxon>Phytophthora</taxon>
    </lineage>
</organism>
<protein>
    <submittedName>
        <fullName evidence="1">Uncharacterized protein</fullName>
    </submittedName>
</protein>
<dbReference type="VEuPathDB" id="FungiDB:PC110_g18584"/>
<comment type="caution">
    <text evidence="1">The sequence shown here is derived from an EMBL/GenBank/DDBJ whole genome shotgun (WGS) entry which is preliminary data.</text>
</comment>
<name>A0A8T1TLA9_9STRA</name>
<evidence type="ECO:0000313" key="2">
    <source>
        <dbReference type="Proteomes" id="UP000688947"/>
    </source>
</evidence>
<dbReference type="OrthoDB" id="95357at2759"/>
<dbReference type="EMBL" id="JAENGZ010002641">
    <property type="protein sequence ID" value="KAG6943218.1"/>
    <property type="molecule type" value="Genomic_DNA"/>
</dbReference>
<gene>
    <name evidence="1" type="ORF">JG687_00018598</name>
</gene>
<accession>A0A8T1TLA9</accession>
<dbReference type="AlphaFoldDB" id="A0A8T1TLA9"/>